<organism evidence="12">
    <name type="scientific">freshwater metagenome</name>
    <dbReference type="NCBI Taxonomy" id="449393"/>
    <lineage>
        <taxon>unclassified sequences</taxon>
        <taxon>metagenomes</taxon>
        <taxon>ecological metagenomes</taxon>
    </lineage>
</organism>
<dbReference type="InterPro" id="IPR046342">
    <property type="entry name" value="CBS_dom_sf"/>
</dbReference>
<feature type="domain" description="CNNM transmembrane" evidence="10">
    <location>
        <begin position="1"/>
        <end position="204"/>
    </location>
</feature>
<keyword evidence="5 8" id="KW-1133">Transmembrane helix</keyword>
<dbReference type="EMBL" id="CAEZSF010000020">
    <property type="protein sequence ID" value="CAB4531302.1"/>
    <property type="molecule type" value="Genomic_DNA"/>
</dbReference>
<feature type="transmembrane region" description="Helical" evidence="8">
    <location>
        <begin position="56"/>
        <end position="78"/>
    </location>
</feature>
<dbReference type="Pfam" id="PF01595">
    <property type="entry name" value="CNNM"/>
    <property type="match status" value="1"/>
</dbReference>
<reference evidence="12" key="1">
    <citation type="submission" date="2020-05" db="EMBL/GenBank/DDBJ databases">
        <authorList>
            <person name="Chiriac C."/>
            <person name="Salcher M."/>
            <person name="Ghai R."/>
            <person name="Kavagutti S V."/>
        </authorList>
    </citation>
    <scope>NUCLEOTIDE SEQUENCE</scope>
</reference>
<keyword evidence="2" id="KW-1003">Cell membrane</keyword>
<dbReference type="PROSITE" id="PS51371">
    <property type="entry name" value="CBS"/>
    <property type="match status" value="2"/>
</dbReference>
<evidence type="ECO:0000256" key="8">
    <source>
        <dbReference type="SAM" id="Phobius"/>
    </source>
</evidence>
<dbReference type="AlphaFoldDB" id="A0A6J6RXI2"/>
<feature type="domain" description="CBS" evidence="9">
    <location>
        <begin position="221"/>
        <end position="281"/>
    </location>
</feature>
<feature type="compositionally biased region" description="Acidic residues" evidence="7">
    <location>
        <begin position="363"/>
        <end position="376"/>
    </location>
</feature>
<dbReference type="PANTHER" id="PTHR43099">
    <property type="entry name" value="UPF0053 PROTEIN YRKA"/>
    <property type="match status" value="1"/>
</dbReference>
<comment type="subcellular location">
    <subcellularLocation>
        <location evidence="1">Cell membrane</location>
        <topology evidence="1">Multi-pass membrane protein</topology>
    </subcellularLocation>
</comment>
<protein>
    <submittedName>
        <fullName evidence="12">Unannotated protein</fullName>
    </submittedName>
</protein>
<evidence type="ECO:0000313" key="12">
    <source>
        <dbReference type="EMBL" id="CAB4727201.1"/>
    </source>
</evidence>
<evidence type="ECO:0000256" key="1">
    <source>
        <dbReference type="ARBA" id="ARBA00004651"/>
    </source>
</evidence>
<dbReference type="GO" id="GO:0005886">
    <property type="term" value="C:plasma membrane"/>
    <property type="evidence" value="ECO:0007669"/>
    <property type="project" value="UniProtKB-SubCell"/>
</dbReference>
<dbReference type="InterPro" id="IPR044751">
    <property type="entry name" value="Ion_transp-like_CBS"/>
</dbReference>
<evidence type="ECO:0000256" key="2">
    <source>
        <dbReference type="ARBA" id="ARBA00022475"/>
    </source>
</evidence>
<feature type="domain" description="CBS" evidence="9">
    <location>
        <begin position="286"/>
        <end position="342"/>
    </location>
</feature>
<keyword evidence="3 8" id="KW-0812">Transmembrane</keyword>
<proteinExistence type="predicted"/>
<dbReference type="SMART" id="SM00116">
    <property type="entry name" value="CBS"/>
    <property type="match status" value="2"/>
</dbReference>
<evidence type="ECO:0000256" key="4">
    <source>
        <dbReference type="ARBA" id="ARBA00022737"/>
    </source>
</evidence>
<name>A0A6J6RXI2_9ZZZZ</name>
<dbReference type="EMBL" id="CAFBMG010000035">
    <property type="protein sequence ID" value="CAB4896960.1"/>
    <property type="molecule type" value="Genomic_DNA"/>
</dbReference>
<dbReference type="PANTHER" id="PTHR43099:SF5">
    <property type="entry name" value="HLYC_CORC FAMILY TRANSPORTER"/>
    <property type="match status" value="1"/>
</dbReference>
<dbReference type="InterPro" id="IPR051676">
    <property type="entry name" value="UPF0053_domain"/>
</dbReference>
<dbReference type="Pfam" id="PF00571">
    <property type="entry name" value="CBS"/>
    <property type="match status" value="2"/>
</dbReference>
<evidence type="ECO:0000259" key="9">
    <source>
        <dbReference type="PROSITE" id="PS51371"/>
    </source>
</evidence>
<sequence>MNPLLILLFGLILILANGFFVAVEFSLMAARRGRIEELAEAGSMGARRALEGMRNLNVQLAASQLGISVVSLLLGWLIEPVVGAAFENLFGLTALPEGISNALGLALGLIIIALVHMVVGEMVPKSLALSAPEAVAVALAPVHRIVVALVRPAVAGLYWLARIGTRMVGVEPADELAQAHTAPELAVMVAESRAGGELQLTEHELLVGALGFLQIRVADVMAPRQHLVTVPNTATVAQAEELVHESGHSRVLVLGAGTDQVTGFLHAKDLIAVPAEKRNGLLPPGIVRVALSVKSEDRLEDLMQKMRRTRRHVAVVMDQGHLLGLVTLEDILEAIVGEISDESDGGLLAHPDLQKGHVKGEVLDQDEEPAAGEEPL</sequence>
<keyword evidence="6 8" id="KW-0472">Membrane</keyword>
<dbReference type="SUPFAM" id="SSF54631">
    <property type="entry name" value="CBS-domain pair"/>
    <property type="match status" value="1"/>
</dbReference>
<feature type="transmembrane region" description="Helical" evidence="8">
    <location>
        <begin position="98"/>
        <end position="119"/>
    </location>
</feature>
<evidence type="ECO:0000256" key="7">
    <source>
        <dbReference type="SAM" id="MobiDB-lite"/>
    </source>
</evidence>
<evidence type="ECO:0000259" key="10">
    <source>
        <dbReference type="PROSITE" id="PS51846"/>
    </source>
</evidence>
<evidence type="ECO:0000256" key="6">
    <source>
        <dbReference type="ARBA" id="ARBA00023136"/>
    </source>
</evidence>
<evidence type="ECO:0000313" key="13">
    <source>
        <dbReference type="EMBL" id="CAB4896960.1"/>
    </source>
</evidence>
<dbReference type="InterPro" id="IPR000644">
    <property type="entry name" value="CBS_dom"/>
</dbReference>
<gene>
    <name evidence="11" type="ORF">UFOPK1358_00372</name>
    <name evidence="12" type="ORF">UFOPK2766_00070</name>
    <name evidence="13" type="ORF">UFOPK3519_00635</name>
</gene>
<dbReference type="EMBL" id="CAEZYU010000002">
    <property type="protein sequence ID" value="CAB4727201.1"/>
    <property type="molecule type" value="Genomic_DNA"/>
</dbReference>
<dbReference type="CDD" id="cd04590">
    <property type="entry name" value="CBS_pair_CorC_HlyC_assoc"/>
    <property type="match status" value="1"/>
</dbReference>
<keyword evidence="4" id="KW-0677">Repeat</keyword>
<dbReference type="Gene3D" id="3.10.580.10">
    <property type="entry name" value="CBS-domain"/>
    <property type="match status" value="1"/>
</dbReference>
<evidence type="ECO:0000313" key="11">
    <source>
        <dbReference type="EMBL" id="CAB4531302.1"/>
    </source>
</evidence>
<evidence type="ECO:0000256" key="5">
    <source>
        <dbReference type="ARBA" id="ARBA00022989"/>
    </source>
</evidence>
<dbReference type="PROSITE" id="PS51846">
    <property type="entry name" value="CNNM"/>
    <property type="match status" value="1"/>
</dbReference>
<evidence type="ECO:0000256" key="3">
    <source>
        <dbReference type="ARBA" id="ARBA00022692"/>
    </source>
</evidence>
<dbReference type="InterPro" id="IPR002550">
    <property type="entry name" value="CNNM"/>
</dbReference>
<accession>A0A6J6RXI2</accession>
<feature type="region of interest" description="Disordered" evidence="7">
    <location>
        <begin position="357"/>
        <end position="376"/>
    </location>
</feature>
<feature type="transmembrane region" description="Helical" evidence="8">
    <location>
        <begin position="6"/>
        <end position="27"/>
    </location>
</feature>